<name>A0A089LQ89_9BACL</name>
<dbReference type="EMBL" id="CP009286">
    <property type="protein sequence ID" value="AIQ62265.1"/>
    <property type="molecule type" value="Genomic_DNA"/>
</dbReference>
<dbReference type="RefSeq" id="WP_038693410.1">
    <property type="nucleotide sequence ID" value="NZ_CP009286.1"/>
</dbReference>
<dbReference type="HOGENOM" id="CLU_2808441_0_0_9"/>
<dbReference type="PANTHER" id="PTHR36439:SF1">
    <property type="entry name" value="DUF1697 DOMAIN-CONTAINING PROTEIN"/>
    <property type="match status" value="1"/>
</dbReference>
<proteinExistence type="predicted"/>
<dbReference type="InterPro" id="IPR012545">
    <property type="entry name" value="DUF1697"/>
</dbReference>
<dbReference type="Gene3D" id="3.30.70.1280">
    <property type="entry name" value="SP0830-like domains"/>
    <property type="match status" value="1"/>
</dbReference>
<gene>
    <name evidence="1" type="ORF">PSTEL_03170</name>
</gene>
<dbReference type="Proteomes" id="UP000029507">
    <property type="component" value="Chromosome"/>
</dbReference>
<dbReference type="STRING" id="169760.PSTEL_03170"/>
<evidence type="ECO:0008006" key="3">
    <source>
        <dbReference type="Google" id="ProtNLM"/>
    </source>
</evidence>
<protein>
    <recommendedName>
        <fullName evidence="3">Cytoplasmic protein</fullName>
    </recommendedName>
</protein>
<dbReference type="KEGG" id="pste:PSTEL_03170"/>
<sequence length="67" mass="7279">MAVYISLIRGINVGGNNIVKMQELKALFEDLGFRNARTYIQSGNVVFEAGEEGSGESIRQTIEDGGD</sequence>
<accession>A0A089LQ89</accession>
<dbReference type="Pfam" id="PF08002">
    <property type="entry name" value="DUF1697"/>
    <property type="match status" value="1"/>
</dbReference>
<organism evidence="1 2">
    <name type="scientific">Paenibacillus stellifer</name>
    <dbReference type="NCBI Taxonomy" id="169760"/>
    <lineage>
        <taxon>Bacteria</taxon>
        <taxon>Bacillati</taxon>
        <taxon>Bacillota</taxon>
        <taxon>Bacilli</taxon>
        <taxon>Bacillales</taxon>
        <taxon>Paenibacillaceae</taxon>
        <taxon>Paenibacillus</taxon>
    </lineage>
</organism>
<keyword evidence="2" id="KW-1185">Reference proteome</keyword>
<dbReference type="SUPFAM" id="SSF160379">
    <property type="entry name" value="SP0830-like"/>
    <property type="match status" value="1"/>
</dbReference>
<reference evidence="1 2" key="1">
    <citation type="submission" date="2014-08" db="EMBL/GenBank/DDBJ databases">
        <title>Comparative genomics of the Paenibacillus odorifer group.</title>
        <authorList>
            <person name="den Bakker H.C."/>
            <person name="Tsai Y.-C."/>
            <person name="Martin N."/>
            <person name="Korlach J."/>
            <person name="Wiedmann M."/>
        </authorList>
    </citation>
    <scope>NUCLEOTIDE SEQUENCE [LARGE SCALE GENOMIC DNA]</scope>
    <source>
        <strain evidence="1 2">DSM 14472</strain>
    </source>
</reference>
<evidence type="ECO:0000313" key="1">
    <source>
        <dbReference type="EMBL" id="AIQ62265.1"/>
    </source>
</evidence>
<dbReference type="PANTHER" id="PTHR36439">
    <property type="entry name" value="BLL4334 PROTEIN"/>
    <property type="match status" value="1"/>
</dbReference>
<dbReference type="AlphaFoldDB" id="A0A089LQ89"/>
<evidence type="ECO:0000313" key="2">
    <source>
        <dbReference type="Proteomes" id="UP000029507"/>
    </source>
</evidence>